<organism evidence="2 3">
    <name type="scientific">Nitrospirillum iridis</name>
    <dbReference type="NCBI Taxonomy" id="765888"/>
    <lineage>
        <taxon>Bacteria</taxon>
        <taxon>Pseudomonadati</taxon>
        <taxon>Pseudomonadota</taxon>
        <taxon>Alphaproteobacteria</taxon>
        <taxon>Rhodospirillales</taxon>
        <taxon>Azospirillaceae</taxon>
        <taxon>Nitrospirillum</taxon>
    </lineage>
</organism>
<evidence type="ECO:0000313" key="2">
    <source>
        <dbReference type="EMBL" id="MBB6253154.1"/>
    </source>
</evidence>
<dbReference type="Proteomes" id="UP000539175">
    <property type="component" value="Unassembled WGS sequence"/>
</dbReference>
<evidence type="ECO:0008006" key="4">
    <source>
        <dbReference type="Google" id="ProtNLM"/>
    </source>
</evidence>
<protein>
    <recommendedName>
        <fullName evidence="4">Phage protein D</fullName>
    </recommendedName>
</protein>
<comment type="caution">
    <text evidence="2">The sequence shown here is derived from an EMBL/GenBank/DDBJ whole genome shotgun (WGS) entry which is preliminary data.</text>
</comment>
<dbReference type="RefSeq" id="WP_184803269.1">
    <property type="nucleotide sequence ID" value="NZ_JACIIZ010000010.1"/>
</dbReference>
<accession>A0A7X0EG45</accession>
<gene>
    <name evidence="2" type="ORF">FHS74_003723</name>
</gene>
<feature type="compositionally biased region" description="Low complexity" evidence="1">
    <location>
        <begin position="264"/>
        <end position="275"/>
    </location>
</feature>
<reference evidence="2 3" key="1">
    <citation type="submission" date="2020-08" db="EMBL/GenBank/DDBJ databases">
        <title>Genomic Encyclopedia of Type Strains, Phase IV (KMG-IV): sequencing the most valuable type-strain genomes for metagenomic binning, comparative biology and taxonomic classification.</title>
        <authorList>
            <person name="Goeker M."/>
        </authorList>
    </citation>
    <scope>NUCLEOTIDE SEQUENCE [LARGE SCALE GENOMIC DNA]</scope>
    <source>
        <strain evidence="2 3">DSM 22198</strain>
    </source>
</reference>
<evidence type="ECO:0000313" key="3">
    <source>
        <dbReference type="Proteomes" id="UP000539175"/>
    </source>
</evidence>
<dbReference type="EMBL" id="JACIIZ010000010">
    <property type="protein sequence ID" value="MBB6253154.1"/>
    <property type="molecule type" value="Genomic_DNA"/>
</dbReference>
<proteinExistence type="predicted"/>
<feature type="region of interest" description="Disordered" evidence="1">
    <location>
        <begin position="264"/>
        <end position="299"/>
    </location>
</feature>
<name>A0A7X0EG45_9PROT</name>
<sequence length="374" mass="40409">MADSTPYATVKIEGIDMKSQVESIDVEDHDRAIDRARVVFDSADSVAAITQEQSKVQISLGWSDQNALIFEGIVMAVKAEAAGTGQARVTLTAYDLSYKMKQNKTKDRTFISGKLSDALKAIVADYSDLVPGDILPNPDPVFSATNRWSKPMGQSDWDFIQDAALKWKARTFVEVNNNKSKFYFVAEQSLLKGDPMGMLHYCPGGIGPLIEFTYQRVGSGAAPQSTVTVVDPATGQPVTQAVTPPPGDPPLEVDPKADASLAQAAGAMAQAAGKPADSRPKTTVGAQPSDPARAQQSIQQDPTRILGYSGQGLCRGTVMLRAKGKITIKGLPLWVEGDWYVHKVTHVYRRLTMTDKKGKPVDGSTFQTKFSATR</sequence>
<dbReference type="SUPFAM" id="SSF69279">
    <property type="entry name" value="Phage tail proteins"/>
    <property type="match status" value="1"/>
</dbReference>
<keyword evidence="3" id="KW-1185">Reference proteome</keyword>
<dbReference type="AlphaFoldDB" id="A0A7X0EG45"/>
<evidence type="ECO:0000256" key="1">
    <source>
        <dbReference type="SAM" id="MobiDB-lite"/>
    </source>
</evidence>